<evidence type="ECO:0000313" key="3">
    <source>
        <dbReference type="Proteomes" id="UP001066276"/>
    </source>
</evidence>
<keyword evidence="3" id="KW-1185">Reference proteome</keyword>
<name>A0AAV7M2N6_PLEWA</name>
<sequence>MENQDANQDLDLEEIIRAEREAASTLSKDWILKQIRGGGTSERAMREEHINDGPRDTATNEVGPPGESKKQQRNASRGGKKGDRREASESVVAGAPGPSKRAKANNGEQISVIVQECLK</sequence>
<accession>A0AAV7M2N6</accession>
<feature type="region of interest" description="Disordered" evidence="1">
    <location>
        <begin position="36"/>
        <end position="110"/>
    </location>
</feature>
<gene>
    <name evidence="2" type="ORF">NDU88_002834</name>
</gene>
<dbReference type="AlphaFoldDB" id="A0AAV7M2N6"/>
<organism evidence="2 3">
    <name type="scientific">Pleurodeles waltl</name>
    <name type="common">Iberian ribbed newt</name>
    <dbReference type="NCBI Taxonomy" id="8319"/>
    <lineage>
        <taxon>Eukaryota</taxon>
        <taxon>Metazoa</taxon>
        <taxon>Chordata</taxon>
        <taxon>Craniata</taxon>
        <taxon>Vertebrata</taxon>
        <taxon>Euteleostomi</taxon>
        <taxon>Amphibia</taxon>
        <taxon>Batrachia</taxon>
        <taxon>Caudata</taxon>
        <taxon>Salamandroidea</taxon>
        <taxon>Salamandridae</taxon>
        <taxon>Pleurodelinae</taxon>
        <taxon>Pleurodeles</taxon>
    </lineage>
</organism>
<dbReference type="Proteomes" id="UP001066276">
    <property type="component" value="Chromosome 10"/>
</dbReference>
<evidence type="ECO:0000256" key="1">
    <source>
        <dbReference type="SAM" id="MobiDB-lite"/>
    </source>
</evidence>
<evidence type="ECO:0000313" key="2">
    <source>
        <dbReference type="EMBL" id="KAJ1097717.1"/>
    </source>
</evidence>
<reference evidence="2" key="1">
    <citation type="journal article" date="2022" name="bioRxiv">
        <title>Sequencing and chromosome-scale assembly of the giantPleurodeles waltlgenome.</title>
        <authorList>
            <person name="Brown T."/>
            <person name="Elewa A."/>
            <person name="Iarovenko S."/>
            <person name="Subramanian E."/>
            <person name="Araus A.J."/>
            <person name="Petzold A."/>
            <person name="Susuki M."/>
            <person name="Suzuki K.-i.T."/>
            <person name="Hayashi T."/>
            <person name="Toyoda A."/>
            <person name="Oliveira C."/>
            <person name="Osipova E."/>
            <person name="Leigh N.D."/>
            <person name="Simon A."/>
            <person name="Yun M.H."/>
        </authorList>
    </citation>
    <scope>NUCLEOTIDE SEQUENCE</scope>
    <source>
        <strain evidence="2">20211129_DDA</strain>
        <tissue evidence="2">Liver</tissue>
    </source>
</reference>
<dbReference type="EMBL" id="JANPWB010000014">
    <property type="protein sequence ID" value="KAJ1097717.1"/>
    <property type="molecule type" value="Genomic_DNA"/>
</dbReference>
<protein>
    <submittedName>
        <fullName evidence="2">Uncharacterized protein</fullName>
    </submittedName>
</protein>
<comment type="caution">
    <text evidence="2">The sequence shown here is derived from an EMBL/GenBank/DDBJ whole genome shotgun (WGS) entry which is preliminary data.</text>
</comment>
<feature type="compositionally biased region" description="Basic and acidic residues" evidence="1">
    <location>
        <begin position="43"/>
        <end position="55"/>
    </location>
</feature>
<proteinExistence type="predicted"/>